<evidence type="ECO:0000313" key="3">
    <source>
        <dbReference type="Proteomes" id="UP000199087"/>
    </source>
</evidence>
<evidence type="ECO:0000313" key="2">
    <source>
        <dbReference type="EMBL" id="CRK83374.1"/>
    </source>
</evidence>
<dbReference type="STRING" id="1499688.BN000_03342"/>
<dbReference type="AlphaFoldDB" id="A0A0U1NZC6"/>
<evidence type="ECO:0000256" key="1">
    <source>
        <dbReference type="SAM" id="Phobius"/>
    </source>
</evidence>
<feature type="transmembrane region" description="Helical" evidence="1">
    <location>
        <begin position="12"/>
        <end position="29"/>
    </location>
</feature>
<keyword evidence="1" id="KW-0472">Membrane</keyword>
<sequence>MVFETLTGQLSVIITLAFGALLIVLYPIINKENKYFAWFSLVMGVIVLLLLIWFTFGNEVIRQQILKYGLQ</sequence>
<keyword evidence="1" id="KW-0812">Transmembrane</keyword>
<keyword evidence="3" id="KW-1185">Reference proteome</keyword>
<gene>
    <name evidence="2" type="ORF">BN000_03342</name>
</gene>
<keyword evidence="1" id="KW-1133">Transmembrane helix</keyword>
<reference evidence="3" key="1">
    <citation type="submission" date="2015-05" db="EMBL/GenBank/DDBJ databases">
        <authorList>
            <person name="Urmite Genomes"/>
        </authorList>
    </citation>
    <scope>NUCLEOTIDE SEQUENCE [LARGE SCALE GENOMIC DNA]</scope>
    <source>
        <strain evidence="3">LF1</strain>
    </source>
</reference>
<protein>
    <submittedName>
        <fullName evidence="2">Uncharacterized protein</fullName>
    </submittedName>
</protein>
<dbReference type="EMBL" id="CVRB01000003">
    <property type="protein sequence ID" value="CRK83374.1"/>
    <property type="molecule type" value="Genomic_DNA"/>
</dbReference>
<accession>A0A0U1NZC6</accession>
<feature type="transmembrane region" description="Helical" evidence="1">
    <location>
        <begin position="35"/>
        <end position="56"/>
    </location>
</feature>
<organism evidence="2 3">
    <name type="scientific">Neobacillus massiliamazoniensis</name>
    <dbReference type="NCBI Taxonomy" id="1499688"/>
    <lineage>
        <taxon>Bacteria</taxon>
        <taxon>Bacillati</taxon>
        <taxon>Bacillota</taxon>
        <taxon>Bacilli</taxon>
        <taxon>Bacillales</taxon>
        <taxon>Bacillaceae</taxon>
        <taxon>Neobacillus</taxon>
    </lineage>
</organism>
<proteinExistence type="predicted"/>
<dbReference type="Proteomes" id="UP000199087">
    <property type="component" value="Unassembled WGS sequence"/>
</dbReference>
<name>A0A0U1NZC6_9BACI</name>
<dbReference type="OrthoDB" id="2971085at2"/>